<dbReference type="AlphaFoldDB" id="A0A923LDH9"/>
<keyword evidence="1" id="KW-1133">Transmembrane helix</keyword>
<name>A0A923LDH9_9FIRM</name>
<sequence>MKERQNRKNTGMWICVGILFLLTLFMVKAEMRKGDEILLYSDFATHSTWAVGELPDPEYDKFYAYPLWHLAVRAVNASLPIGREWSAALVTALCLGLTAAVLYRYLSAQLEQKLSYGRICGLGCGLMVLTAVYVPWLNPQVYLGQSSPTIWHNPTNMAVKPLALLGFLLFLDLYRKREKPDVREMAGLSAVLLLSCFVKPSFVQGFLPAVVLFLFMELIRTRGRSFLFSLKMAAVFVPSGCYFLYQYLSVFGGGSERSIGIEPFAVMELDTAHPLCSMVQAVAFPLFVVCVLGIKRVWKDRELLFTVLFYLTALLEFILLIELNEPASGNFEWGLQLAMFALFVQTAVRFYQTEWNRRWIRTAGNLLLLCHIISGIYYYLGLIFWLPGQC</sequence>
<keyword evidence="3" id="KW-1185">Reference proteome</keyword>
<gene>
    <name evidence="2" type="ORF">H8S44_11160</name>
</gene>
<dbReference type="RefSeq" id="WP_186872433.1">
    <property type="nucleotide sequence ID" value="NZ_JACOOR010000006.1"/>
</dbReference>
<feature type="transmembrane region" description="Helical" evidence="1">
    <location>
        <begin position="118"/>
        <end position="137"/>
    </location>
</feature>
<feature type="transmembrane region" description="Helical" evidence="1">
    <location>
        <begin position="333"/>
        <end position="351"/>
    </location>
</feature>
<proteinExistence type="predicted"/>
<reference evidence="2" key="1">
    <citation type="submission" date="2020-08" db="EMBL/GenBank/DDBJ databases">
        <title>Genome public.</title>
        <authorList>
            <person name="Liu C."/>
            <person name="Sun Q."/>
        </authorList>
    </citation>
    <scope>NUCLEOTIDE SEQUENCE</scope>
    <source>
        <strain evidence="2">NSJ-68</strain>
    </source>
</reference>
<organism evidence="2 3">
    <name type="scientific">Anaerosacchariphilus hominis</name>
    <dbReference type="NCBI Taxonomy" id="2763017"/>
    <lineage>
        <taxon>Bacteria</taxon>
        <taxon>Bacillati</taxon>
        <taxon>Bacillota</taxon>
        <taxon>Clostridia</taxon>
        <taxon>Lachnospirales</taxon>
        <taxon>Lachnospiraceae</taxon>
        <taxon>Anaerosacchariphilus</taxon>
    </lineage>
</organism>
<accession>A0A923LDH9</accession>
<dbReference type="EMBL" id="JACOOR010000006">
    <property type="protein sequence ID" value="MBC5660331.1"/>
    <property type="molecule type" value="Genomic_DNA"/>
</dbReference>
<dbReference type="Proteomes" id="UP000649345">
    <property type="component" value="Unassembled WGS sequence"/>
</dbReference>
<evidence type="ECO:0000313" key="3">
    <source>
        <dbReference type="Proteomes" id="UP000649345"/>
    </source>
</evidence>
<feature type="transmembrane region" description="Helical" evidence="1">
    <location>
        <begin position="226"/>
        <end position="245"/>
    </location>
</feature>
<evidence type="ECO:0000313" key="2">
    <source>
        <dbReference type="EMBL" id="MBC5660331.1"/>
    </source>
</evidence>
<keyword evidence="1" id="KW-0812">Transmembrane</keyword>
<feature type="transmembrane region" description="Helical" evidence="1">
    <location>
        <begin position="363"/>
        <end position="386"/>
    </location>
</feature>
<keyword evidence="1" id="KW-0472">Membrane</keyword>
<feature type="transmembrane region" description="Helical" evidence="1">
    <location>
        <begin position="85"/>
        <end position="106"/>
    </location>
</feature>
<feature type="transmembrane region" description="Helical" evidence="1">
    <location>
        <begin position="303"/>
        <end position="321"/>
    </location>
</feature>
<comment type="caution">
    <text evidence="2">The sequence shown here is derived from an EMBL/GenBank/DDBJ whole genome shotgun (WGS) entry which is preliminary data.</text>
</comment>
<evidence type="ECO:0000256" key="1">
    <source>
        <dbReference type="SAM" id="Phobius"/>
    </source>
</evidence>
<protein>
    <submittedName>
        <fullName evidence="2">Uncharacterized protein</fullName>
    </submittedName>
</protein>
<feature type="transmembrane region" description="Helical" evidence="1">
    <location>
        <begin position="272"/>
        <end position="294"/>
    </location>
</feature>